<keyword evidence="1" id="KW-0808">Transferase</keyword>
<dbReference type="GO" id="GO:0016301">
    <property type="term" value="F:kinase activity"/>
    <property type="evidence" value="ECO:0007669"/>
    <property type="project" value="UniProtKB-KW"/>
</dbReference>
<keyword evidence="1" id="KW-0418">Kinase</keyword>
<proteinExistence type="predicted"/>
<dbReference type="Proteomes" id="UP001140949">
    <property type="component" value="Unassembled WGS sequence"/>
</dbReference>
<name>A0AAX6IAI9_IRIPA</name>
<keyword evidence="2" id="KW-1185">Reference proteome</keyword>
<evidence type="ECO:0000313" key="1">
    <source>
        <dbReference type="EMBL" id="KAJ6849933.1"/>
    </source>
</evidence>
<gene>
    <name evidence="1" type="ORF">M6B38_268915</name>
</gene>
<dbReference type="AlphaFoldDB" id="A0AAX6IAI9"/>
<reference evidence="1" key="2">
    <citation type="submission" date="2023-04" db="EMBL/GenBank/DDBJ databases">
        <authorList>
            <person name="Bruccoleri R.E."/>
            <person name="Oakeley E.J."/>
            <person name="Faust A.-M."/>
            <person name="Dessus-Babus S."/>
            <person name="Altorfer M."/>
            <person name="Burckhardt D."/>
            <person name="Oertli M."/>
            <person name="Naumann U."/>
            <person name="Petersen F."/>
            <person name="Wong J."/>
        </authorList>
    </citation>
    <scope>NUCLEOTIDE SEQUENCE</scope>
    <source>
        <strain evidence="1">GSM-AAB239-AS_SAM_17_03QT</strain>
        <tissue evidence="1">Leaf</tissue>
    </source>
</reference>
<reference evidence="1" key="1">
    <citation type="journal article" date="2023" name="GigaByte">
        <title>Genome assembly of the bearded iris, Iris pallida Lam.</title>
        <authorList>
            <person name="Bruccoleri R.E."/>
            <person name="Oakeley E.J."/>
            <person name="Faust A.M.E."/>
            <person name="Altorfer M."/>
            <person name="Dessus-Babus S."/>
            <person name="Burckhardt D."/>
            <person name="Oertli M."/>
            <person name="Naumann U."/>
            <person name="Petersen F."/>
            <person name="Wong J."/>
        </authorList>
    </citation>
    <scope>NUCLEOTIDE SEQUENCE</scope>
    <source>
        <strain evidence="1">GSM-AAB239-AS_SAM_17_03QT</strain>
    </source>
</reference>
<protein>
    <submittedName>
        <fullName evidence="1">Proline-rich receptor-like protein kinase PERK2</fullName>
    </submittedName>
</protein>
<comment type="caution">
    <text evidence="1">The sequence shown here is derived from an EMBL/GenBank/DDBJ whole genome shotgun (WGS) entry which is preliminary data.</text>
</comment>
<dbReference type="EMBL" id="JANAVB010003398">
    <property type="protein sequence ID" value="KAJ6849933.1"/>
    <property type="molecule type" value="Genomic_DNA"/>
</dbReference>
<keyword evidence="1" id="KW-0675">Receptor</keyword>
<accession>A0AAX6IAI9</accession>
<organism evidence="1 2">
    <name type="scientific">Iris pallida</name>
    <name type="common">Sweet iris</name>
    <dbReference type="NCBI Taxonomy" id="29817"/>
    <lineage>
        <taxon>Eukaryota</taxon>
        <taxon>Viridiplantae</taxon>
        <taxon>Streptophyta</taxon>
        <taxon>Embryophyta</taxon>
        <taxon>Tracheophyta</taxon>
        <taxon>Spermatophyta</taxon>
        <taxon>Magnoliopsida</taxon>
        <taxon>Liliopsida</taxon>
        <taxon>Asparagales</taxon>
        <taxon>Iridaceae</taxon>
        <taxon>Iridoideae</taxon>
        <taxon>Irideae</taxon>
        <taxon>Iris</taxon>
    </lineage>
</organism>
<sequence>MVRAHKIGGGAQDPADNSDDWVVLPVLFKSSPIGGSDPDLEIAG</sequence>
<evidence type="ECO:0000313" key="2">
    <source>
        <dbReference type="Proteomes" id="UP001140949"/>
    </source>
</evidence>